<evidence type="ECO:0000313" key="12">
    <source>
        <dbReference type="Proteomes" id="UP000533306"/>
    </source>
</evidence>
<evidence type="ECO:0000256" key="1">
    <source>
        <dbReference type="ARBA" id="ARBA00001974"/>
    </source>
</evidence>
<evidence type="ECO:0000256" key="2">
    <source>
        <dbReference type="ARBA" id="ARBA00009347"/>
    </source>
</evidence>
<dbReference type="RefSeq" id="WP_183832275.1">
    <property type="nucleotide sequence ID" value="NZ_JACHEU010000004.1"/>
</dbReference>
<dbReference type="InterPro" id="IPR037069">
    <property type="entry name" value="AcylCoA_DH/ox_N_sf"/>
</dbReference>
<evidence type="ECO:0000256" key="5">
    <source>
        <dbReference type="ARBA" id="ARBA00022827"/>
    </source>
</evidence>
<accession>A0A7W9S4R1</accession>
<gene>
    <name evidence="11" type="ORF">HNR59_003476</name>
</gene>
<dbReference type="InterPro" id="IPR006089">
    <property type="entry name" value="Acyl-CoA_DH_CS"/>
</dbReference>
<dbReference type="GO" id="GO:0003995">
    <property type="term" value="F:acyl-CoA dehydrogenase activity"/>
    <property type="evidence" value="ECO:0007669"/>
    <property type="project" value="InterPro"/>
</dbReference>
<feature type="domain" description="Acyl-CoA dehydrogenase/oxidase C-terminal" evidence="8">
    <location>
        <begin position="232"/>
        <end position="379"/>
    </location>
</feature>
<evidence type="ECO:0000256" key="4">
    <source>
        <dbReference type="ARBA" id="ARBA00022630"/>
    </source>
</evidence>
<dbReference type="GO" id="GO:0033539">
    <property type="term" value="P:fatty acid beta-oxidation using acyl-CoA dehydrogenase"/>
    <property type="evidence" value="ECO:0007669"/>
    <property type="project" value="TreeGrafter"/>
</dbReference>
<keyword evidence="6 7" id="KW-0560">Oxidoreductase</keyword>
<dbReference type="PANTHER" id="PTHR48083:SF2">
    <property type="entry name" value="MEDIUM-CHAIN SPECIFIC ACYL-COA DEHYDROGENASE, MITOCHONDRIAL"/>
    <property type="match status" value="1"/>
</dbReference>
<dbReference type="Gene3D" id="1.10.540.10">
    <property type="entry name" value="Acyl-CoA dehydrogenase/oxidase, N-terminal domain"/>
    <property type="match status" value="1"/>
</dbReference>
<evidence type="ECO:0000256" key="7">
    <source>
        <dbReference type="RuleBase" id="RU362125"/>
    </source>
</evidence>
<keyword evidence="5 7" id="KW-0274">FAD</keyword>
<dbReference type="GO" id="GO:0050660">
    <property type="term" value="F:flavin adenine dinucleotide binding"/>
    <property type="evidence" value="ECO:0007669"/>
    <property type="project" value="InterPro"/>
</dbReference>
<proteinExistence type="inferred from homology"/>
<dbReference type="Gene3D" id="2.40.110.10">
    <property type="entry name" value="Butyryl-CoA Dehydrogenase, subunit A, domain 2"/>
    <property type="match status" value="1"/>
</dbReference>
<dbReference type="InterPro" id="IPR050741">
    <property type="entry name" value="Acyl-CoA_dehydrogenase"/>
</dbReference>
<dbReference type="GO" id="GO:0005737">
    <property type="term" value="C:cytoplasm"/>
    <property type="evidence" value="ECO:0007669"/>
    <property type="project" value="TreeGrafter"/>
</dbReference>
<comment type="similarity">
    <text evidence="2 7">Belongs to the acyl-CoA dehydrogenase family.</text>
</comment>
<comment type="caution">
    <text evidence="11">The sequence shown here is derived from an EMBL/GenBank/DDBJ whole genome shotgun (WGS) entry which is preliminary data.</text>
</comment>
<dbReference type="SUPFAM" id="SSF47203">
    <property type="entry name" value="Acyl-CoA dehydrogenase C-terminal domain-like"/>
    <property type="match status" value="1"/>
</dbReference>
<feature type="domain" description="Acyl-CoA dehydrogenase/oxidase N-terminal" evidence="10">
    <location>
        <begin position="6"/>
        <end position="117"/>
    </location>
</feature>
<dbReference type="PIRSF" id="PIRSF016578">
    <property type="entry name" value="HsaA"/>
    <property type="match status" value="1"/>
</dbReference>
<dbReference type="Pfam" id="PF02770">
    <property type="entry name" value="Acyl-CoA_dh_M"/>
    <property type="match status" value="1"/>
</dbReference>
<evidence type="ECO:0000259" key="8">
    <source>
        <dbReference type="Pfam" id="PF00441"/>
    </source>
</evidence>
<evidence type="ECO:0000259" key="10">
    <source>
        <dbReference type="Pfam" id="PF02771"/>
    </source>
</evidence>
<dbReference type="FunFam" id="1.20.140.10:FF:000001">
    <property type="entry name" value="Acyl-CoA dehydrogenase"/>
    <property type="match status" value="1"/>
</dbReference>
<keyword evidence="4 7" id="KW-0285">Flavoprotein</keyword>
<dbReference type="FunFam" id="2.40.110.10:FF:000002">
    <property type="entry name" value="Acyl-CoA dehydrogenase fadE12"/>
    <property type="match status" value="1"/>
</dbReference>
<evidence type="ECO:0000256" key="3">
    <source>
        <dbReference type="ARBA" id="ARBA00019125"/>
    </source>
</evidence>
<dbReference type="InterPro" id="IPR006091">
    <property type="entry name" value="Acyl-CoA_Oxase/DH_mid-dom"/>
</dbReference>
<dbReference type="InterPro" id="IPR046373">
    <property type="entry name" value="Acyl-CoA_Oxase/DH_mid-dom_sf"/>
</dbReference>
<organism evidence="11 12">
    <name type="scientific">Aquamicrobium lusatiense</name>
    <dbReference type="NCBI Taxonomy" id="89772"/>
    <lineage>
        <taxon>Bacteria</taxon>
        <taxon>Pseudomonadati</taxon>
        <taxon>Pseudomonadota</taxon>
        <taxon>Alphaproteobacteria</taxon>
        <taxon>Hyphomicrobiales</taxon>
        <taxon>Phyllobacteriaceae</taxon>
        <taxon>Aquamicrobium</taxon>
    </lineage>
</organism>
<evidence type="ECO:0000313" key="11">
    <source>
        <dbReference type="EMBL" id="MBB6014082.1"/>
    </source>
</evidence>
<evidence type="ECO:0000259" key="9">
    <source>
        <dbReference type="Pfam" id="PF02770"/>
    </source>
</evidence>
<protein>
    <recommendedName>
        <fullName evidence="3">Medium-chain specific acyl-CoA dehydrogenase, mitochondrial</fullName>
    </recommendedName>
</protein>
<dbReference type="Pfam" id="PF02771">
    <property type="entry name" value="Acyl-CoA_dh_N"/>
    <property type="match status" value="1"/>
</dbReference>
<sequence>MDFELTSQQALIAETARRFVSAHLMPHEENIERLGEVPDELRHQLKALAMEAGLYAANMPESVGGAGLSNVELALLERELGRVSLPLASCVLRPAPILKACAGEQIERYLKPVVRGERVDCFALTEPGAGSDANNISTEAVADGDDFILNGSKHFISHADVADFAIVFAVSGMTEGARPRKLITSFLVDKGTPGFEVRRMGRAVGNRGYHQCELFFTDCRVPGSQVLGEVHRGFDVAKEWLFASRLAIAANCVGRAERILEMSLQWAATRRTFGKPIADHQGIGFKLADMATEIEAAKLLTLQCAWKIDRGEGSEAVVAMAKMYSSEMLGRVADNAVQIFGGMGVMQEMPVERFWRDARVERIWDGTSEIQRHLIARELTRPYKQ</sequence>
<comment type="cofactor">
    <cofactor evidence="1 7">
        <name>FAD</name>
        <dbReference type="ChEBI" id="CHEBI:57692"/>
    </cofactor>
</comment>
<dbReference type="PANTHER" id="PTHR48083">
    <property type="entry name" value="MEDIUM-CHAIN SPECIFIC ACYL-COA DEHYDROGENASE, MITOCHONDRIAL-RELATED"/>
    <property type="match status" value="1"/>
</dbReference>
<dbReference type="Proteomes" id="UP000533306">
    <property type="component" value="Unassembled WGS sequence"/>
</dbReference>
<dbReference type="Gene3D" id="1.20.140.10">
    <property type="entry name" value="Butyryl-CoA Dehydrogenase, subunit A, domain 3"/>
    <property type="match status" value="1"/>
</dbReference>
<dbReference type="EMBL" id="JACHEU010000004">
    <property type="protein sequence ID" value="MBB6014082.1"/>
    <property type="molecule type" value="Genomic_DNA"/>
</dbReference>
<reference evidence="11 12" key="1">
    <citation type="submission" date="2020-08" db="EMBL/GenBank/DDBJ databases">
        <title>Genomic Encyclopedia of Type Strains, Phase IV (KMG-IV): sequencing the most valuable type-strain genomes for metagenomic binning, comparative biology and taxonomic classification.</title>
        <authorList>
            <person name="Goeker M."/>
        </authorList>
    </citation>
    <scope>NUCLEOTIDE SEQUENCE [LARGE SCALE GENOMIC DNA]</scope>
    <source>
        <strain evidence="11 12">DSM 11099</strain>
    </source>
</reference>
<dbReference type="InterPro" id="IPR009075">
    <property type="entry name" value="AcylCo_DH/oxidase_C"/>
</dbReference>
<dbReference type="Pfam" id="PF00441">
    <property type="entry name" value="Acyl-CoA_dh_1"/>
    <property type="match status" value="1"/>
</dbReference>
<dbReference type="InterPro" id="IPR013786">
    <property type="entry name" value="AcylCoA_DH/ox_N"/>
</dbReference>
<dbReference type="InterPro" id="IPR009100">
    <property type="entry name" value="AcylCoA_DH/oxidase_NM_dom_sf"/>
</dbReference>
<dbReference type="PROSITE" id="PS00073">
    <property type="entry name" value="ACYL_COA_DH_2"/>
    <property type="match status" value="1"/>
</dbReference>
<feature type="domain" description="Acyl-CoA oxidase/dehydrogenase middle" evidence="9">
    <location>
        <begin position="121"/>
        <end position="219"/>
    </location>
</feature>
<keyword evidence="12" id="KW-1185">Reference proteome</keyword>
<dbReference type="InterPro" id="IPR036250">
    <property type="entry name" value="AcylCo_DH-like_C"/>
</dbReference>
<name>A0A7W9S4R1_9HYPH</name>
<dbReference type="AlphaFoldDB" id="A0A7W9S4R1"/>
<evidence type="ECO:0000256" key="6">
    <source>
        <dbReference type="ARBA" id="ARBA00023002"/>
    </source>
</evidence>
<dbReference type="SUPFAM" id="SSF56645">
    <property type="entry name" value="Acyl-CoA dehydrogenase NM domain-like"/>
    <property type="match status" value="1"/>
</dbReference>